<dbReference type="EnsemblMetazoa" id="PPA36325.1">
    <property type="protein sequence ID" value="PPA36325.1"/>
    <property type="gene ID" value="WBGene00274694"/>
</dbReference>
<reference evidence="1" key="2">
    <citation type="submission" date="2022-06" db="UniProtKB">
        <authorList>
            <consortium name="EnsemblMetazoa"/>
        </authorList>
    </citation>
    <scope>IDENTIFICATION</scope>
    <source>
        <strain evidence="1">PS312</strain>
    </source>
</reference>
<gene>
    <name evidence="1" type="primary">WBGene00274694</name>
</gene>
<protein>
    <submittedName>
        <fullName evidence="1">Uncharacterized protein</fullName>
    </submittedName>
</protein>
<name>A0A2A6CYL4_PRIPA</name>
<accession>A0A2A6CYL4</accession>
<sequence>MIIIIRLSPTLISHPVLRPEWFLFCISPSFNDLQSIMLTRTLLLLLSALFLSWGDENDINLDKCGKTTTCYLRKSCIDGKDESKPVLELYKNGDSIQNDNCDVIIQMRYYTSYRYRVIIQVNVTETTETIAKSDISLKQKDVQFACTKNGPIVNEKYFQIENEHYAWREKLVLCAFTIDAKNDMAVSTPFSRNKEFPTLIFTLSSEQSITYEQTMETFWKLDSKCNPEDISSIISSSDVFIQKQIDRFSEPPIACEQPQFLIVTRKDSKQEILEAGDKLECAIKKWTYKSEIVPPEQIFNAVCAERICSRCAPLGNIDIAGGSEPTNGTSDEGCATTTCTDKPWMIDDGRVLNGAMKCEKDERAVTSSWYLKTANESIKVTNASCVDTRICMKKFEPGQKCPDSPSMVCITRTMSADGSEFSCTNDYKLKWISGGSSPAETESIKCDFTSGKFVTAKGNQLHTGSILTRTLLLLLSAFFLSWGAEYHIDLMQCDGITKCFARDLCVKDQNDAAQLVELSTVGKLEDENCDVIMQIRPFSDSKWHIMVQVNATQYSQPIDDTGLSFVQDAAQFTCKKSGPTGNMNDFNIEKLGDGKFEDRLFDRVILQIESKFRDNDNEPKFVVNTLALVFSESKAKFWQIMRAKCNPEMIKSSIILSEQFLQTQIDKYSFPPIKCEPPKSLLITRDNASPTLLQESAKLACIAKAWSYIGTSKIAIPEKEKFEVVCAERFCSRCAPLGNIEIAGGTEPMNGTSDEGCVTTTCSDKPWMIDDGRVLNGAMKCEKDERAVTSSWYLRTANESIKVTKASCVDTRICMKKFEPGEKCPDSPSMMCITRTMSADGSEFSCTNDFKLKWMSGGSSPAETESIKCDFTSGKFVDAKGNQLHTGSIVFCTKPGPPIEKPDAAGKAEKPPSSAAGTVVGGVVGGLLLLVLVVGLIVYIVKRRREASFKAWLDQPLRKVHEADLIFMPILRTPEQDLGYKKDVVEVEQRLPWDQRPLDLPELVPSALCLGNFDNGTFDQIILKEFIQYNAENKKKVFNNIAKMAAYSENKEHNIINGTFAQFWRFFDMCVLRNMDCIDVWEMIFRLIRIFLGRLTDRKMFGTKYAGQTDTFEDRIKILMIRFAKPILNCLGWTRKATDSPTDVWMRFFVVRVLMWANEELEELADRPFEELESPMRAIVIGFANSRLGRGRELYRKYWQLVVDNPEDPAKDEYGTIRQHLMFGLTMSDKLRRGLRQMNMVLDSCFDFAAIYSPVDMYWAYSGATEQYDPAIEAIDHFVNKLPKTLSFWREDQLRDVCKTKTDSEKAAIKNEWMRASHKTLNILAESTPLHDQYDGMKKVIECTLKYYNNMPADGHEFNPIMREVEQEFSRALEWIEPKKEKKRFFS</sequence>
<keyword evidence="2" id="KW-1185">Reference proteome</keyword>
<evidence type="ECO:0000313" key="1">
    <source>
        <dbReference type="EnsemblMetazoa" id="PPA36325.1"/>
    </source>
</evidence>
<dbReference type="Proteomes" id="UP000005239">
    <property type="component" value="Unassembled WGS sequence"/>
</dbReference>
<accession>A0A8R1YRR5</accession>
<reference evidence="2" key="1">
    <citation type="journal article" date="2008" name="Nat. Genet.">
        <title>The Pristionchus pacificus genome provides a unique perspective on nematode lifestyle and parasitism.</title>
        <authorList>
            <person name="Dieterich C."/>
            <person name="Clifton S.W."/>
            <person name="Schuster L.N."/>
            <person name="Chinwalla A."/>
            <person name="Delehaunty K."/>
            <person name="Dinkelacker I."/>
            <person name="Fulton L."/>
            <person name="Fulton R."/>
            <person name="Godfrey J."/>
            <person name="Minx P."/>
            <person name="Mitreva M."/>
            <person name="Roeseler W."/>
            <person name="Tian H."/>
            <person name="Witte H."/>
            <person name="Yang S.P."/>
            <person name="Wilson R.K."/>
            <person name="Sommer R.J."/>
        </authorList>
    </citation>
    <scope>NUCLEOTIDE SEQUENCE [LARGE SCALE GENOMIC DNA]</scope>
    <source>
        <strain evidence="2">PS312</strain>
    </source>
</reference>
<organism evidence="1 2">
    <name type="scientific">Pristionchus pacificus</name>
    <name type="common">Parasitic nematode worm</name>
    <dbReference type="NCBI Taxonomy" id="54126"/>
    <lineage>
        <taxon>Eukaryota</taxon>
        <taxon>Metazoa</taxon>
        <taxon>Ecdysozoa</taxon>
        <taxon>Nematoda</taxon>
        <taxon>Chromadorea</taxon>
        <taxon>Rhabditida</taxon>
        <taxon>Rhabditina</taxon>
        <taxon>Diplogasteromorpha</taxon>
        <taxon>Diplogasteroidea</taxon>
        <taxon>Neodiplogasteridae</taxon>
        <taxon>Pristionchus</taxon>
    </lineage>
</organism>
<proteinExistence type="predicted"/>
<evidence type="ECO:0000313" key="2">
    <source>
        <dbReference type="Proteomes" id="UP000005239"/>
    </source>
</evidence>